<dbReference type="PANTHER" id="PTHR32322:SF2">
    <property type="entry name" value="EAMA DOMAIN-CONTAINING PROTEIN"/>
    <property type="match status" value="1"/>
</dbReference>
<proteinExistence type="predicted"/>
<feature type="transmembrane region" description="Helical" evidence="5">
    <location>
        <begin position="127"/>
        <end position="147"/>
    </location>
</feature>
<dbReference type="EMBL" id="CAFBAA010000028">
    <property type="protein sequence ID" value="CAB4844249.1"/>
    <property type="molecule type" value="Genomic_DNA"/>
</dbReference>
<dbReference type="EMBL" id="CAEZXB010000042">
    <property type="protein sequence ID" value="CAB4686774.1"/>
    <property type="molecule type" value="Genomic_DNA"/>
</dbReference>
<name>A0A6J7VIX4_9ZZZZ</name>
<dbReference type="GO" id="GO:0016020">
    <property type="term" value="C:membrane"/>
    <property type="evidence" value="ECO:0007669"/>
    <property type="project" value="UniProtKB-SubCell"/>
</dbReference>
<evidence type="ECO:0000313" key="10">
    <source>
        <dbReference type="EMBL" id="CAB5078170.1"/>
    </source>
</evidence>
<gene>
    <name evidence="8" type="ORF">UFOPK2342_01521</name>
    <name evidence="7" type="ORF">UFOPK2423_00283</name>
    <name evidence="9" type="ORF">UFOPK3266_01083</name>
    <name evidence="10" type="ORF">UFOPK4367_01521</name>
</gene>
<evidence type="ECO:0000313" key="7">
    <source>
        <dbReference type="EMBL" id="CAB4686594.1"/>
    </source>
</evidence>
<protein>
    <submittedName>
        <fullName evidence="10">Unannotated protein</fullName>
    </submittedName>
</protein>
<evidence type="ECO:0000256" key="4">
    <source>
        <dbReference type="ARBA" id="ARBA00023136"/>
    </source>
</evidence>
<evidence type="ECO:0000313" key="9">
    <source>
        <dbReference type="EMBL" id="CAB4844249.1"/>
    </source>
</evidence>
<evidence type="ECO:0000259" key="6">
    <source>
        <dbReference type="Pfam" id="PF00892"/>
    </source>
</evidence>
<reference evidence="10" key="1">
    <citation type="submission" date="2020-05" db="EMBL/GenBank/DDBJ databases">
        <authorList>
            <person name="Chiriac C."/>
            <person name="Salcher M."/>
            <person name="Ghai R."/>
            <person name="Kavagutti S V."/>
        </authorList>
    </citation>
    <scope>NUCLEOTIDE SEQUENCE</scope>
</reference>
<evidence type="ECO:0000256" key="3">
    <source>
        <dbReference type="ARBA" id="ARBA00022989"/>
    </source>
</evidence>
<feature type="domain" description="EamA" evidence="6">
    <location>
        <begin position="161"/>
        <end position="298"/>
    </location>
</feature>
<feature type="transmembrane region" description="Helical" evidence="5">
    <location>
        <begin position="12"/>
        <end position="32"/>
    </location>
</feature>
<dbReference type="EMBL" id="CAFBRC010000152">
    <property type="protein sequence ID" value="CAB5078170.1"/>
    <property type="molecule type" value="Genomic_DNA"/>
</dbReference>
<dbReference type="Pfam" id="PF00892">
    <property type="entry name" value="EamA"/>
    <property type="match status" value="2"/>
</dbReference>
<feature type="domain" description="EamA" evidence="6">
    <location>
        <begin position="16"/>
        <end position="143"/>
    </location>
</feature>
<evidence type="ECO:0000313" key="8">
    <source>
        <dbReference type="EMBL" id="CAB4686774.1"/>
    </source>
</evidence>
<dbReference type="SUPFAM" id="SSF103481">
    <property type="entry name" value="Multidrug resistance efflux transporter EmrE"/>
    <property type="match status" value="2"/>
</dbReference>
<feature type="transmembrane region" description="Helical" evidence="5">
    <location>
        <begin position="70"/>
        <end position="90"/>
    </location>
</feature>
<dbReference type="PANTHER" id="PTHR32322">
    <property type="entry name" value="INNER MEMBRANE TRANSPORTER"/>
    <property type="match status" value="1"/>
</dbReference>
<feature type="transmembrane region" description="Helical" evidence="5">
    <location>
        <begin position="96"/>
        <end position="115"/>
    </location>
</feature>
<feature type="transmembrane region" description="Helical" evidence="5">
    <location>
        <begin position="281"/>
        <end position="300"/>
    </location>
</feature>
<feature type="transmembrane region" description="Helical" evidence="5">
    <location>
        <begin position="159"/>
        <end position="178"/>
    </location>
</feature>
<evidence type="ECO:0000256" key="1">
    <source>
        <dbReference type="ARBA" id="ARBA00004141"/>
    </source>
</evidence>
<feature type="transmembrane region" description="Helical" evidence="5">
    <location>
        <begin position="38"/>
        <end position="58"/>
    </location>
</feature>
<feature type="transmembrane region" description="Helical" evidence="5">
    <location>
        <begin position="190"/>
        <end position="211"/>
    </location>
</feature>
<dbReference type="InterPro" id="IPR050638">
    <property type="entry name" value="AA-Vitamin_Transporters"/>
</dbReference>
<dbReference type="InterPro" id="IPR037185">
    <property type="entry name" value="EmrE-like"/>
</dbReference>
<organism evidence="10">
    <name type="scientific">freshwater metagenome</name>
    <dbReference type="NCBI Taxonomy" id="449393"/>
    <lineage>
        <taxon>unclassified sequences</taxon>
        <taxon>metagenomes</taxon>
        <taxon>ecological metagenomes</taxon>
    </lineage>
</organism>
<dbReference type="InterPro" id="IPR000620">
    <property type="entry name" value="EamA_dom"/>
</dbReference>
<evidence type="ECO:0000256" key="2">
    <source>
        <dbReference type="ARBA" id="ARBA00022692"/>
    </source>
</evidence>
<dbReference type="EMBL" id="CAEZXN010000004">
    <property type="protein sequence ID" value="CAB4686594.1"/>
    <property type="molecule type" value="Genomic_DNA"/>
</dbReference>
<accession>A0A6J7VIX4</accession>
<keyword evidence="3 5" id="KW-1133">Transmembrane helix</keyword>
<evidence type="ECO:0000256" key="5">
    <source>
        <dbReference type="SAM" id="Phobius"/>
    </source>
</evidence>
<keyword evidence="4 5" id="KW-0472">Membrane</keyword>
<keyword evidence="2 5" id="KW-0812">Transmembrane</keyword>
<comment type="subcellular location">
    <subcellularLocation>
        <location evidence="1">Membrane</location>
        <topology evidence="1">Multi-pass membrane protein</topology>
    </subcellularLocation>
</comment>
<feature type="transmembrane region" description="Helical" evidence="5">
    <location>
        <begin position="259"/>
        <end position="275"/>
    </location>
</feature>
<sequence>MATRSNSSKMWLSLWTVYIIWGSTYLAIAISIKTMPSLAAMGLRFLCASVLLALWVGLKQGWHELRITKREFWSTALLGGMLLGVGIGTVSLAERYVPSGIVALIIAAMPLWISLFRVISGDRPTKLSWAGIAIGFIGVGLLLRPGQVKAPAGVTSGQLLFWMMAVLLANLVWAFGTYMTPRFQTPKNSLMVTTVQMFAGGVALFTAGMIHGDSLSQFFHASAFSWFGWSYLVVVGSVIAYSAYLWLVGNAPVAMTSTYAYVNPVIAVILGAIVLSEPISLPMILGAATVILGVILVITAESKSKSARI</sequence>
<dbReference type="AlphaFoldDB" id="A0A6J7VIX4"/>
<feature type="transmembrane region" description="Helical" evidence="5">
    <location>
        <begin position="223"/>
        <end position="247"/>
    </location>
</feature>